<evidence type="ECO:0000313" key="3">
    <source>
        <dbReference type="Proteomes" id="UP000015105"/>
    </source>
</evidence>
<reference evidence="2" key="5">
    <citation type="journal article" date="2021" name="G3 (Bethesda)">
        <title>Aegilops tauschii genome assembly Aet v5.0 features greater sequence contiguity and improved annotation.</title>
        <authorList>
            <person name="Wang L."/>
            <person name="Zhu T."/>
            <person name="Rodriguez J.C."/>
            <person name="Deal K.R."/>
            <person name="Dubcovsky J."/>
            <person name="McGuire P.E."/>
            <person name="Lux T."/>
            <person name="Spannagl M."/>
            <person name="Mayer K.F.X."/>
            <person name="Baldrich P."/>
            <person name="Meyers B.C."/>
            <person name="Huo N."/>
            <person name="Gu Y.Q."/>
            <person name="Zhou H."/>
            <person name="Devos K.M."/>
            <person name="Bennetzen J.L."/>
            <person name="Unver T."/>
            <person name="Budak H."/>
            <person name="Gulick P.J."/>
            <person name="Galiba G."/>
            <person name="Kalapos B."/>
            <person name="Nelson D.R."/>
            <person name="Li P."/>
            <person name="You F.M."/>
            <person name="Luo M.C."/>
            <person name="Dvorak J."/>
        </authorList>
    </citation>
    <scope>NUCLEOTIDE SEQUENCE [LARGE SCALE GENOMIC DNA]</scope>
    <source>
        <strain evidence="2">cv. AL8/78</strain>
    </source>
</reference>
<reference evidence="2" key="3">
    <citation type="journal article" date="2017" name="Nature">
        <title>Genome sequence of the progenitor of the wheat D genome Aegilops tauschii.</title>
        <authorList>
            <person name="Luo M.C."/>
            <person name="Gu Y.Q."/>
            <person name="Puiu D."/>
            <person name="Wang H."/>
            <person name="Twardziok S.O."/>
            <person name="Deal K.R."/>
            <person name="Huo N."/>
            <person name="Zhu T."/>
            <person name="Wang L."/>
            <person name="Wang Y."/>
            <person name="McGuire P.E."/>
            <person name="Liu S."/>
            <person name="Long H."/>
            <person name="Ramasamy R.K."/>
            <person name="Rodriguez J.C."/>
            <person name="Van S.L."/>
            <person name="Yuan L."/>
            <person name="Wang Z."/>
            <person name="Xia Z."/>
            <person name="Xiao L."/>
            <person name="Anderson O.D."/>
            <person name="Ouyang S."/>
            <person name="Liang Y."/>
            <person name="Zimin A.V."/>
            <person name="Pertea G."/>
            <person name="Qi P."/>
            <person name="Bennetzen J.L."/>
            <person name="Dai X."/>
            <person name="Dawson M.W."/>
            <person name="Muller H.G."/>
            <person name="Kugler K."/>
            <person name="Rivarola-Duarte L."/>
            <person name="Spannagl M."/>
            <person name="Mayer K.F.X."/>
            <person name="Lu F.H."/>
            <person name="Bevan M.W."/>
            <person name="Leroy P."/>
            <person name="Li P."/>
            <person name="You F.M."/>
            <person name="Sun Q."/>
            <person name="Liu Z."/>
            <person name="Lyons E."/>
            <person name="Wicker T."/>
            <person name="Salzberg S.L."/>
            <person name="Devos K.M."/>
            <person name="Dvorak J."/>
        </authorList>
    </citation>
    <scope>NUCLEOTIDE SEQUENCE [LARGE SCALE GENOMIC DNA]</scope>
    <source>
        <strain evidence="2">cv. AL8/78</strain>
    </source>
</reference>
<reference evidence="2" key="4">
    <citation type="submission" date="2019-03" db="UniProtKB">
        <authorList>
            <consortium name="EnsemblPlants"/>
        </authorList>
    </citation>
    <scope>IDENTIFICATION</scope>
</reference>
<evidence type="ECO:0000256" key="1">
    <source>
        <dbReference type="SAM" id="MobiDB-lite"/>
    </source>
</evidence>
<dbReference type="Gramene" id="AET2Gv21160200.4">
    <property type="protein sequence ID" value="AET2Gv21160200.4"/>
    <property type="gene ID" value="AET2Gv21160200"/>
</dbReference>
<evidence type="ECO:0000313" key="2">
    <source>
        <dbReference type="EnsemblPlants" id="AET2Gv21160200.4"/>
    </source>
</evidence>
<dbReference type="Proteomes" id="UP000015105">
    <property type="component" value="Chromosome 2D"/>
</dbReference>
<feature type="region of interest" description="Disordered" evidence="1">
    <location>
        <begin position="1"/>
        <end position="20"/>
    </location>
</feature>
<dbReference type="AlphaFoldDB" id="A0A453DA22"/>
<name>A0A453DA22_AEGTS</name>
<reference evidence="3" key="1">
    <citation type="journal article" date="2014" name="Science">
        <title>Ancient hybridizations among the ancestral genomes of bread wheat.</title>
        <authorList>
            <consortium name="International Wheat Genome Sequencing Consortium,"/>
            <person name="Marcussen T."/>
            <person name="Sandve S.R."/>
            <person name="Heier L."/>
            <person name="Spannagl M."/>
            <person name="Pfeifer M."/>
            <person name="Jakobsen K.S."/>
            <person name="Wulff B.B."/>
            <person name="Steuernagel B."/>
            <person name="Mayer K.F."/>
            <person name="Olsen O.A."/>
        </authorList>
    </citation>
    <scope>NUCLEOTIDE SEQUENCE [LARGE SCALE GENOMIC DNA]</scope>
    <source>
        <strain evidence="3">cv. AL8/78</strain>
    </source>
</reference>
<organism evidence="2 3">
    <name type="scientific">Aegilops tauschii subsp. strangulata</name>
    <name type="common">Goatgrass</name>
    <dbReference type="NCBI Taxonomy" id="200361"/>
    <lineage>
        <taxon>Eukaryota</taxon>
        <taxon>Viridiplantae</taxon>
        <taxon>Streptophyta</taxon>
        <taxon>Embryophyta</taxon>
        <taxon>Tracheophyta</taxon>
        <taxon>Spermatophyta</taxon>
        <taxon>Magnoliopsida</taxon>
        <taxon>Liliopsida</taxon>
        <taxon>Poales</taxon>
        <taxon>Poaceae</taxon>
        <taxon>BOP clade</taxon>
        <taxon>Pooideae</taxon>
        <taxon>Triticodae</taxon>
        <taxon>Triticeae</taxon>
        <taxon>Triticinae</taxon>
        <taxon>Aegilops</taxon>
    </lineage>
</organism>
<reference evidence="3" key="2">
    <citation type="journal article" date="2017" name="Nat. Plants">
        <title>The Aegilops tauschii genome reveals multiple impacts of transposons.</title>
        <authorList>
            <person name="Zhao G."/>
            <person name="Zou C."/>
            <person name="Li K."/>
            <person name="Wang K."/>
            <person name="Li T."/>
            <person name="Gao L."/>
            <person name="Zhang X."/>
            <person name="Wang H."/>
            <person name="Yang Z."/>
            <person name="Liu X."/>
            <person name="Jiang W."/>
            <person name="Mao L."/>
            <person name="Kong X."/>
            <person name="Jiao Y."/>
            <person name="Jia J."/>
        </authorList>
    </citation>
    <scope>NUCLEOTIDE SEQUENCE [LARGE SCALE GENOMIC DNA]</scope>
    <source>
        <strain evidence="3">cv. AL8/78</strain>
    </source>
</reference>
<keyword evidence="3" id="KW-1185">Reference proteome</keyword>
<sequence>MGRSLELPEANPSHHHWASASPSPYSLVIARGHVRPVNVGGGGDVCSSMHRRSGSGQFGQAWTPCWTTGAAVHRSGHGTASYRRCDSWQVAQAAGCGGAGYRRLPQPLACMRHGVRCSAINDDLEGGECMPEGNHCMACARPAAAAVDVVTFLKGVYSKKLPHYRQSFRKATGFFNFSKCYHYFGRLFQKTLVTESLSFDQVYDREGPRVRRKII</sequence>
<dbReference type="EnsemblPlants" id="AET2Gv21160200.4">
    <property type="protein sequence ID" value="AET2Gv21160200.4"/>
    <property type="gene ID" value="AET2Gv21160200"/>
</dbReference>
<proteinExistence type="predicted"/>
<protein>
    <submittedName>
        <fullName evidence="2">Uncharacterized protein</fullName>
    </submittedName>
</protein>
<accession>A0A453DA22</accession>